<dbReference type="EMBL" id="JABMIG020000016">
    <property type="protein sequence ID" value="KAL3802959.1"/>
    <property type="molecule type" value="Genomic_DNA"/>
</dbReference>
<evidence type="ECO:0000256" key="3">
    <source>
        <dbReference type="SAM" id="MobiDB-lite"/>
    </source>
</evidence>
<feature type="region of interest" description="Disordered" evidence="3">
    <location>
        <begin position="1"/>
        <end position="33"/>
    </location>
</feature>
<dbReference type="Pfam" id="PF00233">
    <property type="entry name" value="PDEase_I"/>
    <property type="match status" value="1"/>
</dbReference>
<comment type="caution">
    <text evidence="5">The sequence shown here is derived from an EMBL/GenBank/DDBJ whole genome shotgun (WGS) entry which is preliminary data.</text>
</comment>
<feature type="region of interest" description="Disordered" evidence="3">
    <location>
        <begin position="252"/>
        <end position="316"/>
    </location>
</feature>
<proteinExistence type="predicted"/>
<evidence type="ECO:0000256" key="1">
    <source>
        <dbReference type="ARBA" id="ARBA00022723"/>
    </source>
</evidence>
<feature type="domain" description="PDEase" evidence="4">
    <location>
        <begin position="331"/>
        <end position="606"/>
    </location>
</feature>
<feature type="compositionally biased region" description="Pro residues" evidence="3">
    <location>
        <begin position="24"/>
        <end position="33"/>
    </location>
</feature>
<dbReference type="AlphaFoldDB" id="A0ABD3QRA0"/>
<dbReference type="InterPro" id="IPR036971">
    <property type="entry name" value="PDEase_catalytic_dom_sf"/>
</dbReference>
<protein>
    <recommendedName>
        <fullName evidence="4">PDEase domain-containing protein</fullName>
    </recommendedName>
</protein>
<feature type="compositionally biased region" description="Polar residues" evidence="3">
    <location>
        <begin position="268"/>
        <end position="283"/>
    </location>
</feature>
<dbReference type="Gene3D" id="1.10.1300.10">
    <property type="entry name" value="3'5'-cyclic nucleotide phosphodiesterase, catalytic domain"/>
    <property type="match status" value="1"/>
</dbReference>
<feature type="compositionally biased region" description="Polar residues" evidence="3">
    <location>
        <begin position="300"/>
        <end position="315"/>
    </location>
</feature>
<evidence type="ECO:0000259" key="4">
    <source>
        <dbReference type="Pfam" id="PF00233"/>
    </source>
</evidence>
<keyword evidence="6" id="KW-1185">Reference proteome</keyword>
<dbReference type="GO" id="GO:0016787">
    <property type="term" value="F:hydrolase activity"/>
    <property type="evidence" value="ECO:0007669"/>
    <property type="project" value="UniProtKB-KW"/>
</dbReference>
<dbReference type="Proteomes" id="UP001516023">
    <property type="component" value="Unassembled WGS sequence"/>
</dbReference>
<evidence type="ECO:0000313" key="6">
    <source>
        <dbReference type="Proteomes" id="UP001516023"/>
    </source>
</evidence>
<feature type="compositionally biased region" description="Low complexity" evidence="3">
    <location>
        <begin position="252"/>
        <end position="263"/>
    </location>
</feature>
<accession>A0ABD3QRA0</accession>
<gene>
    <name evidence="5" type="ORF">HJC23_011582</name>
</gene>
<dbReference type="PANTHER" id="PTHR11347">
    <property type="entry name" value="CYCLIC NUCLEOTIDE PHOSPHODIESTERASE"/>
    <property type="match status" value="1"/>
</dbReference>
<reference evidence="5 6" key="1">
    <citation type="journal article" date="2020" name="G3 (Bethesda)">
        <title>Improved Reference Genome for Cyclotella cryptica CCMP332, a Model for Cell Wall Morphogenesis, Salinity Adaptation, and Lipid Production in Diatoms (Bacillariophyta).</title>
        <authorList>
            <person name="Roberts W.R."/>
            <person name="Downey K.M."/>
            <person name="Ruck E.C."/>
            <person name="Traller J.C."/>
            <person name="Alverson A.J."/>
        </authorList>
    </citation>
    <scope>NUCLEOTIDE SEQUENCE [LARGE SCALE GENOMIC DNA]</scope>
    <source>
        <strain evidence="5 6">CCMP332</strain>
    </source>
</reference>
<organism evidence="5 6">
    <name type="scientific">Cyclotella cryptica</name>
    <dbReference type="NCBI Taxonomy" id="29204"/>
    <lineage>
        <taxon>Eukaryota</taxon>
        <taxon>Sar</taxon>
        <taxon>Stramenopiles</taxon>
        <taxon>Ochrophyta</taxon>
        <taxon>Bacillariophyta</taxon>
        <taxon>Coscinodiscophyceae</taxon>
        <taxon>Thalassiosirophycidae</taxon>
        <taxon>Stephanodiscales</taxon>
        <taxon>Stephanodiscaceae</taxon>
        <taxon>Cyclotella</taxon>
    </lineage>
</organism>
<feature type="region of interest" description="Disordered" evidence="3">
    <location>
        <begin position="96"/>
        <end position="132"/>
    </location>
</feature>
<dbReference type="SUPFAM" id="SSF109604">
    <property type="entry name" value="HD-domain/PDEase-like"/>
    <property type="match status" value="1"/>
</dbReference>
<evidence type="ECO:0000313" key="5">
    <source>
        <dbReference type="EMBL" id="KAL3802959.1"/>
    </source>
</evidence>
<keyword evidence="2" id="KW-0378">Hydrolase</keyword>
<evidence type="ECO:0000256" key="2">
    <source>
        <dbReference type="ARBA" id="ARBA00022801"/>
    </source>
</evidence>
<name>A0ABD3QRA0_9STRA</name>
<feature type="compositionally biased region" description="Basic residues" evidence="3">
    <location>
        <begin position="96"/>
        <end position="110"/>
    </location>
</feature>
<dbReference type="InterPro" id="IPR002073">
    <property type="entry name" value="PDEase_catalytic_dom"/>
</dbReference>
<sequence>MCDLVSTEPPLDPEQSQRTTIAMTPPPDLDPTPDLLPPITTHSLPTDRQRLISSQPWEYVSSRSPIGCRASPPSIETLVDFAATILETRLADVVRHREHTRKKRGPRSHHSSMNSDDGRFRSSMQSGVKKWEERRRRSLDHIQLMIQLQEWDGEADDDDDEQEYDKPTVLLTTSCRMQIRAYVRRIASMYHDNRYHALEHAVHVTMSANKLLDMLHEDDNTEEEETSAKSFLDARKTFNSGLAVPDRELHHSLSTASASSMATEKTGTRGSSNDSNKADNTLTPARRRVSKTRGDLFRTSGMNTKPTNFINTSNPRPKRFRPSFSHLVYSDTFTKFCFVFAAIIHDVDHQGVPNARLVLENDPIALQYDGKSVAEKHSIKVAFRTLNESEFGEFRSVVFESPDDRLHMHHIVTNLVISTDIASPERMQTTKMRWEEAFSKSSPPSGPLPFGRLSLAARSPPATEIATVTASEPKLVFLRNSNMTSYNQNESEMSAICGEGRRSSLKRALQLNGGQTVEYFTSSNQEDSQIALRHSVVIETMLNVADVAHSMQSWELFIFWNRNLFEELYDAFVCGRSENNPTYGWYENQLFFYKIYVLPLAEKMQKCGVFGEVGGNFLKNALSIRDQWEREGEKITEDMIETVVKFHGIEI</sequence>
<dbReference type="GO" id="GO:0046872">
    <property type="term" value="F:metal ion binding"/>
    <property type="evidence" value="ECO:0007669"/>
    <property type="project" value="UniProtKB-KW"/>
</dbReference>
<keyword evidence="1" id="KW-0479">Metal-binding</keyword>